<accession>A0A2S0JXB1</accession>
<dbReference type="InterPro" id="IPR038181">
    <property type="entry name" value="Ntox21_sf"/>
</dbReference>
<dbReference type="RefSeq" id="WP_024363683.1">
    <property type="nucleotide sequence ID" value="NZ_BJNS01000002.1"/>
</dbReference>
<gene>
    <name evidence="3" type="ORF">LS41612_05810</name>
    <name evidence="4" type="ORF">NCTC10338_03608</name>
</gene>
<evidence type="ECO:0000313" key="3">
    <source>
        <dbReference type="EMBL" id="AVK95783.1"/>
    </source>
</evidence>
<dbReference type="CDD" id="cd20685">
    <property type="entry name" value="CdiA-CT_Ecl_RNase-like"/>
    <property type="match status" value="1"/>
</dbReference>
<evidence type="ECO:0000313" key="4">
    <source>
        <dbReference type="EMBL" id="SUV18476.1"/>
    </source>
</evidence>
<evidence type="ECO:0000259" key="2">
    <source>
        <dbReference type="Pfam" id="PF15526"/>
    </source>
</evidence>
<reference evidence="4 6" key="2">
    <citation type="submission" date="2018-06" db="EMBL/GenBank/DDBJ databases">
        <authorList>
            <consortium name="Pathogen Informatics"/>
            <person name="Doyle S."/>
        </authorList>
    </citation>
    <scope>NUCLEOTIDE SEQUENCE [LARGE SCALE GENOMIC DNA]</scope>
    <source>
        <strain evidence="4 6">NCTC10338</strain>
    </source>
</reference>
<dbReference type="EMBL" id="UFSZ01000001">
    <property type="protein sequence ID" value="SUV18476.1"/>
    <property type="molecule type" value="Genomic_DNA"/>
</dbReference>
<name>A0A2S0JXB1_LYSSH</name>
<feature type="signal peptide" evidence="1">
    <location>
        <begin position="1"/>
        <end position="27"/>
    </location>
</feature>
<evidence type="ECO:0000313" key="6">
    <source>
        <dbReference type="Proteomes" id="UP000255295"/>
    </source>
</evidence>
<sequence length="258" mass="28928">MKRKIIYSIVVSLLFSYVAPNFLLVQADGVDSVTSYETDEQSIKITEKAEENVTIITTLLDTKDLFVESELSIDFETNEISMVNLFNDNSDEVIQKQYEINLLTIDSEDFRAIFIDKESGEETYINTEEVQASVAPLVVVLATVARYGFTRAVAKHGLARVTQAQLSNASRTKLATDKIAKELAEELGYVKISYRTKFDTAIFKKSAKDAVDGPDFITRDRTSHIGGVWKGANRNWENLNSDIKRSGTYDAVLKRIGD</sequence>
<feature type="chain" id="PRO_5030054867" evidence="1">
    <location>
        <begin position="28"/>
        <end position="258"/>
    </location>
</feature>
<reference evidence="3 5" key="1">
    <citation type="submission" date="2017-03" db="EMBL/GenBank/DDBJ databases">
        <title>The whole genome sequencing and assembly of Lysinibacillus sphaericus DSM 28T strain.</title>
        <authorList>
            <person name="Lee Y.-J."/>
            <person name="Yi H."/>
            <person name="Bahn Y.-S."/>
            <person name="Kim J.F."/>
            <person name="Lee D.-W."/>
        </authorList>
    </citation>
    <scope>NUCLEOTIDE SEQUENCE [LARGE SCALE GENOMIC DNA]</scope>
    <source>
        <strain evidence="3 5">DSM 28</strain>
    </source>
</reference>
<keyword evidence="1" id="KW-0732">Signal</keyword>
<dbReference type="GeneID" id="48275707"/>
<protein>
    <submittedName>
        <fullName evidence="4">MafB-related protein</fullName>
    </submittedName>
</protein>
<dbReference type="AlphaFoldDB" id="A0A2S0JXB1"/>
<dbReference type="EMBL" id="CP019980">
    <property type="protein sequence ID" value="AVK95783.1"/>
    <property type="molecule type" value="Genomic_DNA"/>
</dbReference>
<feature type="domain" description="Novel toxin 21" evidence="2">
    <location>
        <begin position="183"/>
        <end position="258"/>
    </location>
</feature>
<dbReference type="Gene3D" id="3.10.380.20">
    <property type="entry name" value="Novel toxin 21 (CdiA), C-terminal domain"/>
    <property type="match status" value="1"/>
</dbReference>
<dbReference type="Pfam" id="PF15526">
    <property type="entry name" value="Ntox21"/>
    <property type="match status" value="1"/>
</dbReference>
<evidence type="ECO:0000313" key="5">
    <source>
        <dbReference type="Proteomes" id="UP000238825"/>
    </source>
</evidence>
<organism evidence="3 5">
    <name type="scientific">Lysinibacillus sphaericus</name>
    <name type="common">Bacillus sphaericus</name>
    <dbReference type="NCBI Taxonomy" id="1421"/>
    <lineage>
        <taxon>Bacteria</taxon>
        <taxon>Bacillati</taxon>
        <taxon>Bacillota</taxon>
        <taxon>Bacilli</taxon>
        <taxon>Bacillales</taxon>
        <taxon>Bacillaceae</taxon>
        <taxon>Lysinibacillus</taxon>
    </lineage>
</organism>
<dbReference type="Proteomes" id="UP000238825">
    <property type="component" value="Chromosome"/>
</dbReference>
<proteinExistence type="predicted"/>
<dbReference type="InterPro" id="IPR028190">
    <property type="entry name" value="Ntox21"/>
</dbReference>
<dbReference type="Proteomes" id="UP000255295">
    <property type="component" value="Unassembled WGS sequence"/>
</dbReference>
<dbReference type="NCBIfam" id="NF038340">
    <property type="entry name" value="SAR2788_fam"/>
    <property type="match status" value="1"/>
</dbReference>
<evidence type="ECO:0000256" key="1">
    <source>
        <dbReference type="SAM" id="SignalP"/>
    </source>
</evidence>